<feature type="region of interest" description="Disordered" evidence="1">
    <location>
        <begin position="1"/>
        <end position="146"/>
    </location>
</feature>
<organism evidence="2 3">
    <name type="scientific">Panagrellus redivivus</name>
    <name type="common">Microworm</name>
    <dbReference type="NCBI Taxonomy" id="6233"/>
    <lineage>
        <taxon>Eukaryota</taxon>
        <taxon>Metazoa</taxon>
        <taxon>Ecdysozoa</taxon>
        <taxon>Nematoda</taxon>
        <taxon>Chromadorea</taxon>
        <taxon>Rhabditida</taxon>
        <taxon>Tylenchina</taxon>
        <taxon>Panagrolaimomorpha</taxon>
        <taxon>Panagrolaimoidea</taxon>
        <taxon>Panagrolaimidae</taxon>
        <taxon>Panagrellus</taxon>
    </lineage>
</organism>
<feature type="compositionally biased region" description="Basic residues" evidence="1">
    <location>
        <begin position="58"/>
        <end position="70"/>
    </location>
</feature>
<dbReference type="Proteomes" id="UP000492821">
    <property type="component" value="Unassembled WGS sequence"/>
</dbReference>
<reference evidence="3" key="2">
    <citation type="submission" date="2020-10" db="UniProtKB">
        <authorList>
            <consortium name="WormBaseParasite"/>
        </authorList>
    </citation>
    <scope>IDENTIFICATION</scope>
</reference>
<keyword evidence="2" id="KW-1185">Reference proteome</keyword>
<proteinExistence type="predicted"/>
<evidence type="ECO:0000256" key="1">
    <source>
        <dbReference type="SAM" id="MobiDB-lite"/>
    </source>
</evidence>
<name>A0A7E4ZZ77_PANRE</name>
<protein>
    <submittedName>
        <fullName evidence="3">Uncharacterized protein</fullName>
    </submittedName>
</protein>
<evidence type="ECO:0000313" key="2">
    <source>
        <dbReference type="Proteomes" id="UP000492821"/>
    </source>
</evidence>
<reference evidence="2" key="1">
    <citation type="journal article" date="2013" name="Genetics">
        <title>The draft genome and transcriptome of Panagrellus redivivus are shaped by the harsh demands of a free-living lifestyle.</title>
        <authorList>
            <person name="Srinivasan J."/>
            <person name="Dillman A.R."/>
            <person name="Macchietto M.G."/>
            <person name="Heikkinen L."/>
            <person name="Lakso M."/>
            <person name="Fracchia K.M."/>
            <person name="Antoshechkin I."/>
            <person name="Mortazavi A."/>
            <person name="Wong G."/>
            <person name="Sternberg P.W."/>
        </authorList>
    </citation>
    <scope>NUCLEOTIDE SEQUENCE [LARGE SCALE GENOMIC DNA]</scope>
    <source>
        <strain evidence="2">MT8872</strain>
    </source>
</reference>
<feature type="compositionally biased region" description="Low complexity" evidence="1">
    <location>
        <begin position="13"/>
        <end position="29"/>
    </location>
</feature>
<feature type="compositionally biased region" description="Low complexity" evidence="1">
    <location>
        <begin position="132"/>
        <end position="142"/>
    </location>
</feature>
<feature type="compositionally biased region" description="Low complexity" evidence="1">
    <location>
        <begin position="71"/>
        <end position="85"/>
    </location>
</feature>
<dbReference type="WBParaSite" id="Pan_g4295.t1">
    <property type="protein sequence ID" value="Pan_g4295.t1"/>
    <property type="gene ID" value="Pan_g4295"/>
</dbReference>
<evidence type="ECO:0000313" key="3">
    <source>
        <dbReference type="WBParaSite" id="Pan_g4295.t1"/>
    </source>
</evidence>
<accession>A0A7E4ZZ77</accession>
<sequence length="160" mass="17151">MSKLMKRSRTVDTSSATTSPSHTARSTHSGIDHLMLPPGASIIVPPDSDVPIANSSSKKQRWSFAFRKRWFSSSSSRSGRTMSQSEDLESPTNISGVALTFPQKTTLGPPSEESGDASCSAPDRPQIDPHGASSSPAVASTSAEKKRTSLRLVLLFKYTL</sequence>
<dbReference type="AlphaFoldDB" id="A0A7E4ZZ77"/>